<evidence type="ECO:0000313" key="1">
    <source>
        <dbReference type="EMBL" id="KAJ1935616.1"/>
    </source>
</evidence>
<feature type="non-terminal residue" evidence="1">
    <location>
        <position position="1"/>
    </location>
</feature>
<comment type="caution">
    <text evidence="1">The sequence shown here is derived from an EMBL/GenBank/DDBJ whole genome shotgun (WGS) entry which is preliminary data.</text>
</comment>
<sequence length="220" mass="23808">PKFGFNAAATSPAKPSSGFSFNFSKPSAASGAPTEDKPKFSFGFSKPGESATEAAPEKPKFSFAGIGQSAASKPADDQGAENDAANGDDEEENVDEQPKKPTTAGEEGETTETETRSKLYMWDSEAKQYKDLGIGIFKVNSWSVDGVKRARLLCRQVGSDKLTLNASVFREMITDHQGGKKEVVVMIINDGKPVRYLVRVKTPDMAKALYDVIERVKSEL</sequence>
<organism evidence="1 2">
    <name type="scientific">Linderina macrospora</name>
    <dbReference type="NCBI Taxonomy" id="4868"/>
    <lineage>
        <taxon>Eukaryota</taxon>
        <taxon>Fungi</taxon>
        <taxon>Fungi incertae sedis</taxon>
        <taxon>Zoopagomycota</taxon>
        <taxon>Kickxellomycotina</taxon>
        <taxon>Kickxellomycetes</taxon>
        <taxon>Kickxellales</taxon>
        <taxon>Kickxellaceae</taxon>
        <taxon>Linderina</taxon>
    </lineage>
</organism>
<evidence type="ECO:0000313" key="2">
    <source>
        <dbReference type="Proteomes" id="UP001150603"/>
    </source>
</evidence>
<proteinExistence type="predicted"/>
<accession>A0ACC1J2Y2</accession>
<dbReference type="Proteomes" id="UP001150603">
    <property type="component" value="Unassembled WGS sequence"/>
</dbReference>
<protein>
    <submittedName>
        <fullName evidence="1">Uncharacterized protein</fullName>
    </submittedName>
</protein>
<dbReference type="EMBL" id="JANBPW010004182">
    <property type="protein sequence ID" value="KAJ1935616.1"/>
    <property type="molecule type" value="Genomic_DNA"/>
</dbReference>
<keyword evidence="2" id="KW-1185">Reference proteome</keyword>
<name>A0ACC1J2Y2_9FUNG</name>
<reference evidence="1" key="1">
    <citation type="submission" date="2022-07" db="EMBL/GenBank/DDBJ databases">
        <title>Phylogenomic reconstructions and comparative analyses of Kickxellomycotina fungi.</title>
        <authorList>
            <person name="Reynolds N.K."/>
            <person name="Stajich J.E."/>
            <person name="Barry K."/>
            <person name="Grigoriev I.V."/>
            <person name="Crous P."/>
            <person name="Smith M.E."/>
        </authorList>
    </citation>
    <scope>NUCLEOTIDE SEQUENCE</scope>
    <source>
        <strain evidence="1">NRRL 5244</strain>
    </source>
</reference>
<gene>
    <name evidence="1" type="ORF">FBU59_005329</name>
</gene>